<dbReference type="Proteomes" id="UP000663854">
    <property type="component" value="Unassembled WGS sequence"/>
</dbReference>
<proteinExistence type="predicted"/>
<dbReference type="Proteomes" id="UP000663870">
    <property type="component" value="Unassembled WGS sequence"/>
</dbReference>
<gene>
    <name evidence="2" type="ORF">JXQ802_LOCUS52576</name>
    <name evidence="1" type="ORF">PYM288_LOCUS36241</name>
</gene>
<comment type="caution">
    <text evidence="2">The sequence shown here is derived from an EMBL/GenBank/DDBJ whole genome shotgun (WGS) entry which is preliminary data.</text>
</comment>
<accession>A0A816DF76</accession>
<protein>
    <submittedName>
        <fullName evidence="2">Uncharacterized protein</fullName>
    </submittedName>
</protein>
<keyword evidence="3" id="KW-1185">Reference proteome</keyword>
<reference evidence="2" key="1">
    <citation type="submission" date="2021-02" db="EMBL/GenBank/DDBJ databases">
        <authorList>
            <person name="Nowell W R."/>
        </authorList>
    </citation>
    <scope>NUCLEOTIDE SEQUENCE</scope>
</reference>
<sequence>MLQVVELLLNAGAETHVTPCDSQADELNITDIIEAGADFNYAASGLEVDNLNMTDQTAFFCGYIKQSY</sequence>
<dbReference type="EMBL" id="CAJNOH010006867">
    <property type="protein sequence ID" value="CAF1443476.1"/>
    <property type="molecule type" value="Genomic_DNA"/>
</dbReference>
<evidence type="ECO:0000313" key="1">
    <source>
        <dbReference type="EMBL" id="CAF1443476.1"/>
    </source>
</evidence>
<dbReference type="AlphaFoldDB" id="A0A816DF76"/>
<evidence type="ECO:0000313" key="2">
    <source>
        <dbReference type="EMBL" id="CAF1636559.1"/>
    </source>
</evidence>
<dbReference type="EMBL" id="CAJNOL010008477">
    <property type="protein sequence ID" value="CAF1636559.1"/>
    <property type="molecule type" value="Genomic_DNA"/>
</dbReference>
<name>A0A816DF76_9BILA</name>
<organism evidence="2 3">
    <name type="scientific">Rotaria sordida</name>
    <dbReference type="NCBI Taxonomy" id="392033"/>
    <lineage>
        <taxon>Eukaryota</taxon>
        <taxon>Metazoa</taxon>
        <taxon>Spiralia</taxon>
        <taxon>Gnathifera</taxon>
        <taxon>Rotifera</taxon>
        <taxon>Eurotatoria</taxon>
        <taxon>Bdelloidea</taxon>
        <taxon>Philodinida</taxon>
        <taxon>Philodinidae</taxon>
        <taxon>Rotaria</taxon>
    </lineage>
</organism>
<evidence type="ECO:0000313" key="3">
    <source>
        <dbReference type="Proteomes" id="UP000663870"/>
    </source>
</evidence>